<dbReference type="STRING" id="426418.B2VYN8"/>
<dbReference type="InParanoid" id="B2VYN8"/>
<feature type="domain" description="C2H2-type" evidence="1">
    <location>
        <begin position="47"/>
        <end position="74"/>
    </location>
</feature>
<dbReference type="Gene3D" id="3.30.160.60">
    <property type="entry name" value="Classic Zinc Finger"/>
    <property type="match status" value="2"/>
</dbReference>
<feature type="domain" description="C2H2-type" evidence="1">
    <location>
        <begin position="81"/>
        <end position="110"/>
    </location>
</feature>
<reference evidence="3" key="1">
    <citation type="journal article" date="2013" name="G3 (Bethesda)">
        <title>Comparative genomics of a plant-pathogenic fungus, Pyrenophora tritici-repentis, reveals transduplication and the impact of repeat elements on pathogenicity and population divergence.</title>
        <authorList>
            <person name="Manning V.A."/>
            <person name="Pandelova I."/>
            <person name="Dhillon B."/>
            <person name="Wilhelm L.J."/>
            <person name="Goodwin S.B."/>
            <person name="Berlin A.M."/>
            <person name="Figueroa M."/>
            <person name="Freitag M."/>
            <person name="Hane J.K."/>
            <person name="Henrissat B."/>
            <person name="Holman W.H."/>
            <person name="Kodira C.D."/>
            <person name="Martin J."/>
            <person name="Oliver R.P."/>
            <person name="Robbertse B."/>
            <person name="Schackwitz W."/>
            <person name="Schwartz D.C."/>
            <person name="Spatafora J.W."/>
            <person name="Turgeon B.G."/>
            <person name="Yandava C."/>
            <person name="Young S."/>
            <person name="Zhou S."/>
            <person name="Zeng Q."/>
            <person name="Grigoriev I.V."/>
            <person name="Ma L.-J."/>
            <person name="Ciuffetti L.M."/>
        </authorList>
    </citation>
    <scope>NUCLEOTIDE SEQUENCE [LARGE SCALE GENOMIC DNA]</scope>
    <source>
        <strain evidence="3">Pt-1C-BFP</strain>
    </source>
</reference>
<dbReference type="AlphaFoldDB" id="B2VYN8"/>
<dbReference type="SMART" id="SM00355">
    <property type="entry name" value="ZnF_C2H2"/>
    <property type="match status" value="2"/>
</dbReference>
<gene>
    <name evidence="2" type="ORF">PTRG_02528</name>
</gene>
<dbReference type="HOGENOM" id="CLU_1696405_0_0_1"/>
<evidence type="ECO:0000259" key="1">
    <source>
        <dbReference type="SMART" id="SM00355"/>
    </source>
</evidence>
<organism evidence="2 3">
    <name type="scientific">Pyrenophora tritici-repentis (strain Pt-1C-BFP)</name>
    <name type="common">Wheat tan spot fungus</name>
    <name type="synonym">Drechslera tritici-repentis</name>
    <dbReference type="NCBI Taxonomy" id="426418"/>
    <lineage>
        <taxon>Eukaryota</taxon>
        <taxon>Fungi</taxon>
        <taxon>Dikarya</taxon>
        <taxon>Ascomycota</taxon>
        <taxon>Pezizomycotina</taxon>
        <taxon>Dothideomycetes</taxon>
        <taxon>Pleosporomycetidae</taxon>
        <taxon>Pleosporales</taxon>
        <taxon>Pleosporineae</taxon>
        <taxon>Pleosporaceae</taxon>
        <taxon>Pyrenophora</taxon>
    </lineage>
</organism>
<protein>
    <recommendedName>
        <fullName evidence="1">C2H2-type domain-containing protein</fullName>
    </recommendedName>
</protein>
<accession>B2VYN8</accession>
<evidence type="ECO:0000313" key="3">
    <source>
        <dbReference type="Proteomes" id="UP000001471"/>
    </source>
</evidence>
<dbReference type="Proteomes" id="UP000001471">
    <property type="component" value="Unassembled WGS sequence"/>
</dbReference>
<proteinExistence type="predicted"/>
<evidence type="ECO:0000313" key="2">
    <source>
        <dbReference type="EMBL" id="EDU45051.1"/>
    </source>
</evidence>
<dbReference type="eggNOG" id="ENOG502SXT7">
    <property type="taxonomic scope" value="Eukaryota"/>
</dbReference>
<name>B2VYN8_PYRTR</name>
<dbReference type="EMBL" id="DS231616">
    <property type="protein sequence ID" value="EDU45051.1"/>
    <property type="molecule type" value="Genomic_DNA"/>
</dbReference>
<sequence length="155" mass="17306">MASGVLRGGSLPSTYPLSRYNCCLEDILLLLQREQYSSSDQGNYGTWTCDIHGCTSSANFTRLADLQRHQSTVHGMGTPEFPCSMPRCNRVGDKGFTRRDHLVEHLRNFHHIDIPKRRPGERSAFPFGWPEGGGGVGGGAHNNNINFNFNVYNIH</sequence>
<dbReference type="OrthoDB" id="2687452at2759"/>
<dbReference type="InterPro" id="IPR013087">
    <property type="entry name" value="Znf_C2H2_type"/>
</dbReference>